<keyword evidence="3" id="KW-0813">Transport</keyword>
<dbReference type="PANTHER" id="PTHR13509">
    <property type="entry name" value="SEC61 SUBUNIT BETA"/>
    <property type="match status" value="1"/>
</dbReference>
<dbReference type="EMBL" id="HBIN01017939">
    <property type="protein sequence ID" value="CAE0443635.1"/>
    <property type="molecule type" value="Transcribed_RNA"/>
</dbReference>
<evidence type="ECO:0000256" key="1">
    <source>
        <dbReference type="ARBA" id="ARBA00004389"/>
    </source>
</evidence>
<evidence type="ECO:0000256" key="5">
    <source>
        <dbReference type="ARBA" id="ARBA00022824"/>
    </source>
</evidence>
<dbReference type="GO" id="GO:0005784">
    <property type="term" value="C:Sec61 translocon complex"/>
    <property type="evidence" value="ECO:0007669"/>
    <property type="project" value="InterPro"/>
</dbReference>
<evidence type="ECO:0000256" key="6">
    <source>
        <dbReference type="ARBA" id="ARBA00022927"/>
    </source>
</evidence>
<name>A0A7S3V0E6_9STRA</name>
<evidence type="ECO:0000256" key="9">
    <source>
        <dbReference type="ARBA" id="ARBA00023136"/>
    </source>
</evidence>
<keyword evidence="8" id="KW-0811">Translocation</keyword>
<evidence type="ECO:0008006" key="13">
    <source>
        <dbReference type="Google" id="ProtNLM"/>
    </source>
</evidence>
<evidence type="ECO:0000256" key="8">
    <source>
        <dbReference type="ARBA" id="ARBA00023010"/>
    </source>
</evidence>
<protein>
    <recommendedName>
        <fullName evidence="13">Protein transport protein Sec61 subunit beta</fullName>
    </recommendedName>
</protein>
<dbReference type="InterPro" id="IPR030671">
    <property type="entry name" value="Sec61-beta/Sbh"/>
</dbReference>
<organism evidence="12">
    <name type="scientific">Aplanochytrium stocchinoi</name>
    <dbReference type="NCBI Taxonomy" id="215587"/>
    <lineage>
        <taxon>Eukaryota</taxon>
        <taxon>Sar</taxon>
        <taxon>Stramenopiles</taxon>
        <taxon>Bigyra</taxon>
        <taxon>Labyrinthulomycetes</taxon>
        <taxon>Thraustochytrida</taxon>
        <taxon>Thraustochytriidae</taxon>
        <taxon>Aplanochytrium</taxon>
    </lineage>
</organism>
<evidence type="ECO:0000256" key="11">
    <source>
        <dbReference type="SAM" id="Phobius"/>
    </source>
</evidence>
<dbReference type="Pfam" id="PF03911">
    <property type="entry name" value="Sec61_beta"/>
    <property type="match status" value="1"/>
</dbReference>
<dbReference type="GO" id="GO:0006886">
    <property type="term" value="P:intracellular protein transport"/>
    <property type="evidence" value="ECO:0007669"/>
    <property type="project" value="InterPro"/>
</dbReference>
<evidence type="ECO:0000256" key="2">
    <source>
        <dbReference type="ARBA" id="ARBA00006103"/>
    </source>
</evidence>
<evidence type="ECO:0000256" key="3">
    <source>
        <dbReference type="ARBA" id="ARBA00022448"/>
    </source>
</evidence>
<dbReference type="AlphaFoldDB" id="A0A7S3V0E6"/>
<evidence type="ECO:0000256" key="10">
    <source>
        <dbReference type="SAM" id="MobiDB-lite"/>
    </source>
</evidence>
<evidence type="ECO:0000313" key="12">
    <source>
        <dbReference type="EMBL" id="CAE0443635.1"/>
    </source>
</evidence>
<feature type="transmembrane region" description="Helical" evidence="11">
    <location>
        <begin position="74"/>
        <end position="96"/>
    </location>
</feature>
<accession>A0A7S3V0E6</accession>
<comment type="similarity">
    <text evidence="2">Belongs to the SEC61-beta family.</text>
</comment>
<evidence type="ECO:0000256" key="7">
    <source>
        <dbReference type="ARBA" id="ARBA00022989"/>
    </source>
</evidence>
<keyword evidence="5" id="KW-0256">Endoplasmic reticulum</keyword>
<reference evidence="12" key="1">
    <citation type="submission" date="2021-01" db="EMBL/GenBank/DDBJ databases">
        <authorList>
            <person name="Corre E."/>
            <person name="Pelletier E."/>
            <person name="Niang G."/>
            <person name="Scheremetjew M."/>
            <person name="Finn R."/>
            <person name="Kale V."/>
            <person name="Holt S."/>
            <person name="Cochrane G."/>
            <person name="Meng A."/>
            <person name="Brown T."/>
            <person name="Cohen L."/>
        </authorList>
    </citation>
    <scope>NUCLEOTIDE SEQUENCE</scope>
    <source>
        <strain evidence="12">GSBS06</strain>
    </source>
</reference>
<keyword evidence="9 11" id="KW-0472">Membrane</keyword>
<evidence type="ECO:0000256" key="4">
    <source>
        <dbReference type="ARBA" id="ARBA00022692"/>
    </source>
</evidence>
<dbReference type="InterPro" id="IPR016482">
    <property type="entry name" value="SecG/Sec61-beta/Sbh"/>
</dbReference>
<comment type="subcellular location">
    <subcellularLocation>
        <location evidence="1">Endoplasmic reticulum membrane</location>
        <topology evidence="1">Single-pass membrane protein</topology>
    </subcellularLocation>
</comment>
<proteinExistence type="inferred from homology"/>
<gene>
    <name evidence="12" type="ORF">ASTO00021_LOCUS13695</name>
</gene>
<keyword evidence="4 11" id="KW-0812">Transmembrane</keyword>
<sequence>MARKGAPSQVSQNAGGGPPPGAGAAPSGPMTGMRRRRNVARSGTNADQVHASRQGPSTRDTLRFYTDDAPGLKVGPTTVLVFSVMFIGFVVMLHIWGKFRS</sequence>
<keyword evidence="6" id="KW-0653">Protein transport</keyword>
<feature type="region of interest" description="Disordered" evidence="10">
    <location>
        <begin position="1"/>
        <end position="62"/>
    </location>
</feature>
<keyword evidence="7 11" id="KW-1133">Transmembrane helix</keyword>